<evidence type="ECO:0000313" key="8">
    <source>
        <dbReference type="EMBL" id="KAK5628951.1"/>
    </source>
</evidence>
<dbReference type="PANTHER" id="PTHR48022">
    <property type="entry name" value="PLASTIDIC GLUCOSE TRANSPORTER 4"/>
    <property type="match status" value="1"/>
</dbReference>
<evidence type="ECO:0000313" key="9">
    <source>
        <dbReference type="Proteomes" id="UP001305414"/>
    </source>
</evidence>
<evidence type="ECO:0000256" key="4">
    <source>
        <dbReference type="ARBA" id="ARBA00022989"/>
    </source>
</evidence>
<feature type="transmembrane region" description="Helical" evidence="6">
    <location>
        <begin position="348"/>
        <end position="371"/>
    </location>
</feature>
<dbReference type="InterPro" id="IPR020846">
    <property type="entry name" value="MFS_dom"/>
</dbReference>
<feature type="transmembrane region" description="Helical" evidence="6">
    <location>
        <begin position="74"/>
        <end position="97"/>
    </location>
</feature>
<dbReference type="FunFam" id="1.20.1250.20:FF:000117">
    <property type="entry name" value="MFS hexose transporter"/>
    <property type="match status" value="1"/>
</dbReference>
<dbReference type="PROSITE" id="PS50850">
    <property type="entry name" value="MFS"/>
    <property type="match status" value="1"/>
</dbReference>
<comment type="caution">
    <text evidence="8">The sequence shown here is derived from an EMBL/GenBank/DDBJ whole genome shotgun (WGS) entry which is preliminary data.</text>
</comment>
<keyword evidence="3 6" id="KW-0812">Transmembrane</keyword>
<sequence>MVGVNVQMDNRVHRMAVEDPVPWYRKRNLRKLYFLLFPCLMGIEMTSGFDSQIINAVQLVPAWYDYFGHPTGGYKGILASALPLGAVIGLPLIPLVNDTFGRRWCVMTGSIIMIIGSLIQGFAQNAPMYIIARIIIGFGLPYAIVAGSSLIGELAYPKERAVLTSLFNAAYFIGAIIASGVTYGTQLIPSDWLPSLLQLSPSLLQVIFIFLIPESPRYLISKDRHEEAFKILVKYHAEGDENSEFAKAEMAEIKTTIAIELEHSKRSWYDLVSTAGNRRRLLIGSLVGIMTQLSGNVVISYYLGDILALVGFTDPQFAAKYNIGNQVWGLVCAVVTALIIMRFRRRTMYLFAISWCLAAYVGWTASAAVAVERHNDAAAKLTLFWIYFYQPGYNIGFNALTYTYLVEIFPYAMRARGITVFQFFGKAAQFFGTNVNPVGLDPVHGIGWKFLIVYSVWILIEGILIYFLWPETSGRTLEELAFRKSLAQHLLLTVTDLSPAVFEDDQRAIKTAEAVENEIGQDSTVSEEKVAEKIA</sequence>
<evidence type="ECO:0000256" key="5">
    <source>
        <dbReference type="ARBA" id="ARBA00023136"/>
    </source>
</evidence>
<feature type="domain" description="Major facilitator superfamily (MFS) profile" evidence="7">
    <location>
        <begin position="36"/>
        <end position="473"/>
    </location>
</feature>
<name>A0AAN7UM72_9PEZI</name>
<dbReference type="InterPro" id="IPR005828">
    <property type="entry name" value="MFS_sugar_transport-like"/>
</dbReference>
<protein>
    <recommendedName>
        <fullName evidence="7">Major facilitator superfamily (MFS) profile domain-containing protein</fullName>
    </recommendedName>
</protein>
<feature type="transmembrane region" description="Helical" evidence="6">
    <location>
        <begin position="104"/>
        <end position="123"/>
    </location>
</feature>
<reference evidence="8 9" key="1">
    <citation type="submission" date="2023-10" db="EMBL/GenBank/DDBJ databases">
        <title>Draft genome sequence of Xylaria bambusicola isolate GMP-LS, the root and basal stem rot pathogen of sugarcane in Indonesia.</title>
        <authorList>
            <person name="Selvaraj P."/>
            <person name="Muralishankar V."/>
            <person name="Muruganantham S."/>
            <person name="Sp S."/>
            <person name="Haryani S."/>
            <person name="Lau K.J.X."/>
            <person name="Naqvi N.I."/>
        </authorList>
    </citation>
    <scope>NUCLEOTIDE SEQUENCE [LARGE SCALE GENOMIC DNA]</scope>
    <source>
        <strain evidence="8">GMP-LS</strain>
    </source>
</reference>
<keyword evidence="5 6" id="KW-0472">Membrane</keyword>
<feature type="transmembrane region" description="Helical" evidence="6">
    <location>
        <begin position="281"/>
        <end position="303"/>
    </location>
</feature>
<proteinExistence type="inferred from homology"/>
<dbReference type="Pfam" id="PF00083">
    <property type="entry name" value="Sugar_tr"/>
    <property type="match status" value="1"/>
</dbReference>
<feature type="transmembrane region" description="Helical" evidence="6">
    <location>
        <begin position="446"/>
        <end position="469"/>
    </location>
</feature>
<dbReference type="GO" id="GO:0016020">
    <property type="term" value="C:membrane"/>
    <property type="evidence" value="ECO:0007669"/>
    <property type="project" value="UniProtKB-SubCell"/>
</dbReference>
<feature type="transmembrane region" description="Helical" evidence="6">
    <location>
        <begin position="163"/>
        <end position="183"/>
    </location>
</feature>
<accession>A0AAN7UM72</accession>
<feature type="transmembrane region" description="Helical" evidence="6">
    <location>
        <begin position="323"/>
        <end position="341"/>
    </location>
</feature>
<dbReference type="SUPFAM" id="SSF103473">
    <property type="entry name" value="MFS general substrate transporter"/>
    <property type="match status" value="1"/>
</dbReference>
<gene>
    <name evidence="8" type="ORF">RRF57_004666</name>
</gene>
<comment type="similarity">
    <text evidence="2">Belongs to the major facilitator superfamily. Sugar transporter (TC 2.A.1.1) family.</text>
</comment>
<dbReference type="Proteomes" id="UP001305414">
    <property type="component" value="Unassembled WGS sequence"/>
</dbReference>
<dbReference type="GO" id="GO:0005351">
    <property type="term" value="F:carbohydrate:proton symporter activity"/>
    <property type="evidence" value="ECO:0007669"/>
    <property type="project" value="TreeGrafter"/>
</dbReference>
<dbReference type="PANTHER" id="PTHR48022:SF29">
    <property type="entry name" value="SUGAR TRANSPORTER, PUTATIVE (AFU_ORTHOLOGUE AFUA_6G14500)-RELATED"/>
    <property type="match status" value="1"/>
</dbReference>
<organism evidence="8 9">
    <name type="scientific">Xylaria bambusicola</name>
    <dbReference type="NCBI Taxonomy" id="326684"/>
    <lineage>
        <taxon>Eukaryota</taxon>
        <taxon>Fungi</taxon>
        <taxon>Dikarya</taxon>
        <taxon>Ascomycota</taxon>
        <taxon>Pezizomycotina</taxon>
        <taxon>Sordariomycetes</taxon>
        <taxon>Xylariomycetidae</taxon>
        <taxon>Xylariales</taxon>
        <taxon>Xylariaceae</taxon>
        <taxon>Xylaria</taxon>
    </lineage>
</organism>
<feature type="transmembrane region" description="Helical" evidence="6">
    <location>
        <begin position="32"/>
        <end position="54"/>
    </location>
</feature>
<feature type="transmembrane region" description="Helical" evidence="6">
    <location>
        <begin position="129"/>
        <end position="151"/>
    </location>
</feature>
<evidence type="ECO:0000256" key="6">
    <source>
        <dbReference type="SAM" id="Phobius"/>
    </source>
</evidence>
<evidence type="ECO:0000256" key="2">
    <source>
        <dbReference type="ARBA" id="ARBA00010992"/>
    </source>
</evidence>
<dbReference type="InterPro" id="IPR050360">
    <property type="entry name" value="MFS_Sugar_Transporters"/>
</dbReference>
<dbReference type="InterPro" id="IPR036259">
    <property type="entry name" value="MFS_trans_sf"/>
</dbReference>
<evidence type="ECO:0000259" key="7">
    <source>
        <dbReference type="PROSITE" id="PS50850"/>
    </source>
</evidence>
<evidence type="ECO:0000256" key="1">
    <source>
        <dbReference type="ARBA" id="ARBA00004141"/>
    </source>
</evidence>
<dbReference type="AlphaFoldDB" id="A0AAN7UM72"/>
<keyword evidence="9" id="KW-1185">Reference proteome</keyword>
<keyword evidence="4 6" id="KW-1133">Transmembrane helix</keyword>
<dbReference type="EMBL" id="JAWHQM010000010">
    <property type="protein sequence ID" value="KAK5628951.1"/>
    <property type="molecule type" value="Genomic_DNA"/>
</dbReference>
<comment type="subcellular location">
    <subcellularLocation>
        <location evidence="1">Membrane</location>
        <topology evidence="1">Multi-pass membrane protein</topology>
    </subcellularLocation>
</comment>
<evidence type="ECO:0000256" key="3">
    <source>
        <dbReference type="ARBA" id="ARBA00022692"/>
    </source>
</evidence>
<dbReference type="Gene3D" id="1.20.1250.20">
    <property type="entry name" value="MFS general substrate transporter like domains"/>
    <property type="match status" value="1"/>
</dbReference>